<dbReference type="Gene3D" id="1.20.1270.180">
    <property type="match status" value="1"/>
</dbReference>
<feature type="compositionally biased region" description="Low complexity" evidence="1">
    <location>
        <begin position="182"/>
        <end position="193"/>
    </location>
</feature>
<keyword evidence="4" id="KW-0449">Lipoprotein</keyword>
<evidence type="ECO:0000313" key="5">
    <source>
        <dbReference type="Proteomes" id="UP000076848"/>
    </source>
</evidence>
<dbReference type="STRING" id="288768.SAMEA3906486_02531"/>
<feature type="compositionally biased region" description="Pro residues" evidence="1">
    <location>
        <begin position="172"/>
        <end position="181"/>
    </location>
</feature>
<keyword evidence="2" id="KW-1133">Transmembrane helix</keyword>
<proteinExistence type="predicted"/>
<keyword evidence="2" id="KW-0472">Membrane</keyword>
<dbReference type="Proteomes" id="UP000076848">
    <property type="component" value="Unassembled WGS sequence"/>
</dbReference>
<feature type="region of interest" description="Disordered" evidence="1">
    <location>
        <begin position="97"/>
        <end position="201"/>
    </location>
</feature>
<feature type="domain" description="Lysozyme inhibitor LprI-like N-terminal" evidence="3">
    <location>
        <begin position="18"/>
        <end position="72"/>
    </location>
</feature>
<reference evidence="4 5" key="1">
    <citation type="submission" date="2016-04" db="EMBL/GenBank/DDBJ databases">
        <authorList>
            <consortium name="Pathogen Informatics"/>
        </authorList>
    </citation>
    <scope>NUCLEOTIDE SEQUENCE [LARGE SCALE GENOMIC DNA]</scope>
    <source>
        <strain evidence="4 5">H050680373</strain>
    </source>
</reference>
<organism evidence="4 5">
    <name type="scientific">Bordetella ansorpii</name>
    <dbReference type="NCBI Taxonomy" id="288768"/>
    <lineage>
        <taxon>Bacteria</taxon>
        <taxon>Pseudomonadati</taxon>
        <taxon>Pseudomonadota</taxon>
        <taxon>Betaproteobacteria</taxon>
        <taxon>Burkholderiales</taxon>
        <taxon>Alcaligenaceae</taxon>
        <taxon>Bordetella</taxon>
    </lineage>
</organism>
<name>A0A157SGC5_9BORD</name>
<dbReference type="RefSeq" id="WP_407922735.1">
    <property type="nucleotide sequence ID" value="NZ_FKIF01000006.1"/>
</dbReference>
<dbReference type="Pfam" id="PF07007">
    <property type="entry name" value="LprI"/>
    <property type="match status" value="1"/>
</dbReference>
<evidence type="ECO:0000313" key="4">
    <source>
        <dbReference type="EMBL" id="SAI69498.1"/>
    </source>
</evidence>
<evidence type="ECO:0000256" key="2">
    <source>
        <dbReference type="SAM" id="Phobius"/>
    </source>
</evidence>
<evidence type="ECO:0000256" key="1">
    <source>
        <dbReference type="SAM" id="MobiDB-lite"/>
    </source>
</evidence>
<evidence type="ECO:0000259" key="3">
    <source>
        <dbReference type="Pfam" id="PF07007"/>
    </source>
</evidence>
<accession>A0A157SGC5</accession>
<sequence length="257" mass="27092">MHVDAQASEIDCSGSLERIESMICSSQGLQALDKVLGNEYQKALKRTSQPSALSKGQREWLASTRQACMDPTCLVRAYDARISTLQAVRAETEIGQNKAASLSETSKRDIPPIPIPVAPPANPSVSRSLPQASLNEAQATPSPNLAPGGLQPAPRADSRVPASRPAAALQAPPKPPAPQHTPPSATSATPSHSNNPEPNSGGLFPAVIATVLLIAANVLTPRRDRRFRTGYRANATLPDGVKWCYLGAAVATLIALF</sequence>
<dbReference type="GO" id="GO:0005576">
    <property type="term" value="C:extracellular region"/>
    <property type="evidence" value="ECO:0007669"/>
    <property type="project" value="TreeGrafter"/>
</dbReference>
<dbReference type="EMBL" id="FKIF01000006">
    <property type="protein sequence ID" value="SAI69498.1"/>
    <property type="molecule type" value="Genomic_DNA"/>
</dbReference>
<keyword evidence="2" id="KW-0812">Transmembrane</keyword>
<dbReference type="PANTHER" id="PTHR37549">
    <property type="entry name" value="LIPOPROTEIN LPRI"/>
    <property type="match status" value="1"/>
</dbReference>
<gene>
    <name evidence="4" type="ORF">SAMEA3906486_02531</name>
</gene>
<dbReference type="PANTHER" id="PTHR37549:SF1">
    <property type="entry name" value="LIPOPROTEIN LPRI"/>
    <property type="match status" value="1"/>
</dbReference>
<dbReference type="AlphaFoldDB" id="A0A157SGC5"/>
<dbReference type="InterPro" id="IPR052755">
    <property type="entry name" value="Lysozyme_Inhibitor_LprI"/>
</dbReference>
<feature type="compositionally biased region" description="Pro residues" evidence="1">
    <location>
        <begin position="111"/>
        <end position="122"/>
    </location>
</feature>
<protein>
    <submittedName>
        <fullName evidence="4">Uncharacterized protein conserved in bacteria, putative lipoprotein</fullName>
    </submittedName>
</protein>
<keyword evidence="5" id="KW-1185">Reference proteome</keyword>
<feature type="transmembrane region" description="Helical" evidence="2">
    <location>
        <begin position="202"/>
        <end position="219"/>
    </location>
</feature>
<feature type="compositionally biased region" description="Polar residues" evidence="1">
    <location>
        <begin position="127"/>
        <end position="143"/>
    </location>
</feature>
<dbReference type="InterPro" id="IPR009739">
    <property type="entry name" value="LprI-like_N"/>
</dbReference>